<gene>
    <name evidence="1" type="ORF">CEXT_646621</name>
</gene>
<dbReference type="Proteomes" id="UP001054945">
    <property type="component" value="Unassembled WGS sequence"/>
</dbReference>
<evidence type="ECO:0000313" key="2">
    <source>
        <dbReference type="Proteomes" id="UP001054945"/>
    </source>
</evidence>
<dbReference type="AlphaFoldDB" id="A0AAV4XIP3"/>
<comment type="caution">
    <text evidence="1">The sequence shown here is derived from an EMBL/GenBank/DDBJ whole genome shotgun (WGS) entry which is preliminary data.</text>
</comment>
<evidence type="ECO:0000313" key="1">
    <source>
        <dbReference type="EMBL" id="GIY95017.1"/>
    </source>
</evidence>
<accession>A0AAV4XIP3</accession>
<sequence>MLSFDFGWMLFKLTKIFTSEFLSKGISNYCPNILLRFIGQIFFIVLEKEKLDLGQCSTHSVSQKGQSDHFDSINFVMEQPLEGKSTGLSAAETWRQS</sequence>
<reference evidence="1 2" key="1">
    <citation type="submission" date="2021-06" db="EMBL/GenBank/DDBJ databases">
        <title>Caerostris extrusa draft genome.</title>
        <authorList>
            <person name="Kono N."/>
            <person name="Arakawa K."/>
        </authorList>
    </citation>
    <scope>NUCLEOTIDE SEQUENCE [LARGE SCALE GENOMIC DNA]</scope>
</reference>
<organism evidence="1 2">
    <name type="scientific">Caerostris extrusa</name>
    <name type="common">Bark spider</name>
    <name type="synonym">Caerostris bankana</name>
    <dbReference type="NCBI Taxonomy" id="172846"/>
    <lineage>
        <taxon>Eukaryota</taxon>
        <taxon>Metazoa</taxon>
        <taxon>Ecdysozoa</taxon>
        <taxon>Arthropoda</taxon>
        <taxon>Chelicerata</taxon>
        <taxon>Arachnida</taxon>
        <taxon>Araneae</taxon>
        <taxon>Araneomorphae</taxon>
        <taxon>Entelegynae</taxon>
        <taxon>Araneoidea</taxon>
        <taxon>Araneidae</taxon>
        <taxon>Caerostris</taxon>
    </lineage>
</organism>
<dbReference type="EMBL" id="BPLR01017859">
    <property type="protein sequence ID" value="GIY95017.1"/>
    <property type="molecule type" value="Genomic_DNA"/>
</dbReference>
<keyword evidence="2" id="KW-1185">Reference proteome</keyword>
<protein>
    <submittedName>
        <fullName evidence="1">Uncharacterized protein</fullName>
    </submittedName>
</protein>
<name>A0AAV4XIP3_CAEEX</name>
<proteinExistence type="predicted"/>